<proteinExistence type="predicted"/>
<organism evidence="1 2">
    <name type="scientific">Leptospira barantonii</name>
    <dbReference type="NCBI Taxonomy" id="2023184"/>
    <lineage>
        <taxon>Bacteria</taxon>
        <taxon>Pseudomonadati</taxon>
        <taxon>Spirochaetota</taxon>
        <taxon>Spirochaetia</taxon>
        <taxon>Leptospirales</taxon>
        <taxon>Leptospiraceae</taxon>
        <taxon>Leptospira</taxon>
    </lineage>
</organism>
<dbReference type="InterPro" id="IPR049996">
    <property type="entry name" value="Slr7037-like"/>
</dbReference>
<evidence type="ECO:0000313" key="2">
    <source>
        <dbReference type="Proteomes" id="UP000231879"/>
    </source>
</evidence>
<comment type="caution">
    <text evidence="1">The sequence shown here is derived from an EMBL/GenBank/DDBJ whole genome shotgun (WGS) entry which is preliminary data.</text>
</comment>
<protein>
    <recommendedName>
        <fullName evidence="3">Helicase ATP-binding domain-containing protein</fullName>
    </recommendedName>
</protein>
<dbReference type="InterPro" id="IPR027417">
    <property type="entry name" value="P-loop_NTPase"/>
</dbReference>
<dbReference type="Proteomes" id="UP000231879">
    <property type="component" value="Unassembled WGS sequence"/>
</dbReference>
<keyword evidence="2" id="KW-1185">Reference proteome</keyword>
<dbReference type="Gene3D" id="3.40.50.300">
    <property type="entry name" value="P-loop containing nucleotide triphosphate hydrolases"/>
    <property type="match status" value="1"/>
</dbReference>
<dbReference type="NCBIfam" id="NF042913">
    <property type="entry name" value="CyRepA1"/>
    <property type="match status" value="1"/>
</dbReference>
<name>A0ABX4NQY7_9LEPT</name>
<reference evidence="1 2" key="1">
    <citation type="submission" date="2017-07" db="EMBL/GenBank/DDBJ databases">
        <title>Leptospira spp. isolated from tropical soils.</title>
        <authorList>
            <person name="Thibeaux R."/>
            <person name="Iraola G."/>
            <person name="Ferres I."/>
            <person name="Bierque E."/>
            <person name="Girault D."/>
            <person name="Soupe-Gilbert M.-E."/>
            <person name="Picardeau M."/>
            <person name="Goarant C."/>
        </authorList>
    </citation>
    <scope>NUCLEOTIDE SEQUENCE [LARGE SCALE GENOMIC DNA]</scope>
    <source>
        <strain evidence="1 2">FH4-C-A1</strain>
    </source>
</reference>
<dbReference type="RefSeq" id="WP_100761915.1">
    <property type="nucleotide sequence ID" value="NZ_NPDS01000002.1"/>
</dbReference>
<accession>A0ABX4NQY7</accession>
<evidence type="ECO:0000313" key="1">
    <source>
        <dbReference type="EMBL" id="PJZ58281.1"/>
    </source>
</evidence>
<evidence type="ECO:0008006" key="3">
    <source>
        <dbReference type="Google" id="ProtNLM"/>
    </source>
</evidence>
<sequence>MNIIKNQFGIEYPNEQKEIIKHALNYFPPFMSEHEESRELYSFIINTIYFHFDEDVVKELLWPYLQDQFPDTFESLAIPEYWVDINSLYLEAEKHGWSLQEYFNHRNYENGRLNGPKELPVPDSANVVMDNRYLDLNIGELYFSKDAIIHSAHGTGKTEFIINLLHSNQFIYITHREQLAKEVVFRLRNARVNVLFYNDLSDFELRNVDENIVICINSIFKLDLNRYKNRMIVIDEFDQFVNHIHGETCEKRQTLIFASFQYLISNSKERKFLSADFPPIALSFIRNVLKIRKLVYIFNKHLPNQDRDLFLYDKENLIISHLVNALEKGEKVSVASFSKEKVKNLVAWLSNRFGENKRIIYFDRESISEEEQSSLLQNKFLFEEYDAVLYSPVLSSGVDFNLPFSKFNYLLVNSKIEMDHIEAIQMAHRFRQFDELHLFCADKLFKNDIDDFFTEGNVYSEYFRVGLRDYMRNHKIYNELYSSKNITKKPVGTLSFIINSFLLNGYKKRILSNFYFNLVVGLVSRGYRVKFIDKLNYENIPLVKFYVPNKKTTVNKVYESFTATLSFERILSGTQISDVEFRAIKRKEPSSIEEMESLAIYEIKSVLAFDENNAESHDDLNFYCRSKMTVEAFKECLLNFGLLMSDLNNLKNIDLILNSQMESDQISSSIKRARLYKEIWKLIPSENFAAENLEGIVEFISANEVEISEIIFKITDIYKKEPVRFVSRFCRIIGIKLNSKQVTVKKNNVYWIVTENFFYYERILIRKGWVL</sequence>
<dbReference type="EMBL" id="NPDS01000002">
    <property type="protein sequence ID" value="PJZ58281.1"/>
    <property type="molecule type" value="Genomic_DNA"/>
</dbReference>
<gene>
    <name evidence="1" type="ORF">CH367_07840</name>
</gene>
<dbReference type="SUPFAM" id="SSF52540">
    <property type="entry name" value="P-loop containing nucleoside triphosphate hydrolases"/>
    <property type="match status" value="1"/>
</dbReference>